<dbReference type="SMART" id="SM00968">
    <property type="entry name" value="SMC_hinge"/>
    <property type="match status" value="1"/>
</dbReference>
<dbReference type="GO" id="GO:0005524">
    <property type="term" value="F:ATP binding"/>
    <property type="evidence" value="ECO:0007669"/>
    <property type="project" value="InterPro"/>
</dbReference>
<dbReference type="Gene3D" id="3.30.70.1620">
    <property type="match status" value="1"/>
</dbReference>
<dbReference type="SUPFAM" id="SSF111331">
    <property type="entry name" value="NAD kinase/diacylglycerol kinase-like"/>
    <property type="match status" value="1"/>
</dbReference>
<dbReference type="PANTHER" id="PTHR43977">
    <property type="entry name" value="STRUCTURAL MAINTENANCE OF CHROMOSOMES PROTEIN 3"/>
    <property type="match status" value="1"/>
</dbReference>
<organism evidence="10 11">
    <name type="scientific">Pseudozyma antarctica (strain T-34)</name>
    <name type="common">Yeast</name>
    <name type="synonym">Candida antarctica</name>
    <dbReference type="NCBI Taxonomy" id="1151754"/>
    <lineage>
        <taxon>Eukaryota</taxon>
        <taxon>Fungi</taxon>
        <taxon>Dikarya</taxon>
        <taxon>Basidiomycota</taxon>
        <taxon>Ustilaginomycotina</taxon>
        <taxon>Ustilaginomycetes</taxon>
        <taxon>Ustilaginales</taxon>
        <taxon>Ustilaginaceae</taxon>
        <taxon>Moesziomyces</taxon>
    </lineage>
</organism>
<evidence type="ECO:0000256" key="5">
    <source>
        <dbReference type="ARBA" id="ARBA00023054"/>
    </source>
</evidence>
<dbReference type="PROSITE" id="PS50146">
    <property type="entry name" value="DAGK"/>
    <property type="match status" value="1"/>
</dbReference>
<evidence type="ECO:0000256" key="8">
    <source>
        <dbReference type="SAM" id="Coils"/>
    </source>
</evidence>
<feature type="coiled-coil region" evidence="8">
    <location>
        <begin position="844"/>
        <end position="892"/>
    </location>
</feature>
<dbReference type="SUPFAM" id="SSF75553">
    <property type="entry name" value="Smc hinge domain"/>
    <property type="match status" value="1"/>
</dbReference>
<proteinExistence type="inferred from homology"/>
<sequence>MYIKTLTIQGFKSYRDQTAVEPFSPHHNVVVGRNGSGKSNFFSAIRFVLSDAYTSMSREERQSLLHDSSSSTSATLSAFVEIVFDNSDNRFPTNGTEVVLRRTIGLKKDEYSIDRKSASKADVANLLESAGFSRSNPYYIVPQGRITHLTNAKDHERLGLLKEVAGTRVYEQRRAESIKIMEDTTAKRSKIDDLLEYIENRLRELDDEKEELREYYERDRERRCIEYSLHQRELTECAELLDKLEDERRRDLDASNVRRAEFNEREKRLARLEAELAATGQSIEQRTLEKTQLELERRDVAKHLAQIESLVEELEEVGEKRADRRTALDAQLVRIRADIQSKQAQLDQLQPTLAGVHTEAEQLRAALQDTTARVSALYSKQGRSAQFRTQQERDEYLRTQMAELDHFLRSQQTRIDDTARERTQATERRTAALRKVTEIEENLESRKDTVQQLATEYAAKRDRRDELSELRKDLWKEEESLRSSLAFAANELSNAQRKLVGMMDKATVQGLSAVDKIAASLGLQDNVKGPVYQLFSVDDKYKTAVEVVAGASLFHVVVDTDETASKLLEVMNREKSGRVTFMPLNRLHPKETDFPATQDALLMVKKLQFERALAPAMQQIFGRSIICPNLEIAAAYVRSHGVNAVTLDGDKVERKGALSGGYQDPRRSRLDAVNDVRKWKAQSEADTAKQAEVQRRLGEIEQEITALMSDMYALQHRRDEARNSRAPLTEELQIGEREKRIKAVEAELDRLTQSIQDTQAGYDKTKAEQAEDARSIARQQKNVERYLSKRSRLVEQRDRCNQDIRDLGVLPEEAFEKYTNTSSDRLLKALHKVNEALKKFSHVNKKAVEQYNSFTKQRDQLLERRAELEQSADSIQELIDVLDQRKDEAIERTFKQVSKYFEEVFEKLVPAGRGRLIMQRRADLTTGAAEGDSDDEPSAGQVENYTGVAIKVSFNSKHDEGLRIQQLSGGQKSLVALATVFAIQKCDPAPFYLFDEIDANLDALYRTAVANMIRELAHKAQFITTTFRPEMVQVASKHYGVLFDANKVSSIRSISRDEANEFVEAAATTEPSAAVLDPDCASRAELDFAPRRSFAEDKMVEVVLNAAAGSGLAESLYTTHLLPLLGPEQLRVHRTASSGDGVRIGRTLIDSHTSLHPSAPLDLILVGGDGTTHEVLNGIYLSGARGSVQVRLGVVPAGTANALFAALYPEHWTQDVQRSVAAAQSASELDSDVVDAMLRSVKTLAASIRSGEGCVDLPLMHVDLGDRQVVAHLVTSHALHAAILHDADTATMRARHTGIERFKAAAALNATRWTHATLTLHPLPGGVQQYSPQTSSFSRIEEGKLVLEGPFLYLNAMLTDRLESAFIPAPLSSALALPRDAVDVVVIRPTRDPELAGDPKDGETFAQTRLGPITAGMYAGGTHIDLTYDTTLPMVEYFRCAGYDFTAGAGDKDRLVCTDGFVSEAERVRVARWQPQEGALSPPLIWR</sequence>
<comment type="similarity">
    <text evidence="2">Belongs to the SMC family. SMC3 subfamily.</text>
</comment>
<dbReference type="Gene3D" id="1.20.1060.20">
    <property type="match status" value="1"/>
</dbReference>
<accession>M9MFK2</accession>
<feature type="domain" description="DAGKc" evidence="9">
    <location>
        <begin position="1095"/>
        <end position="1243"/>
    </location>
</feature>
<dbReference type="SUPFAM" id="SSF52540">
    <property type="entry name" value="P-loop containing nucleoside triphosphate hydrolases"/>
    <property type="match status" value="1"/>
</dbReference>
<protein>
    <submittedName>
        <fullName evidence="10">Structural maintenance of chromosome protein 3</fullName>
    </submittedName>
</protein>
<evidence type="ECO:0000313" key="11">
    <source>
        <dbReference type="Proteomes" id="UP000011976"/>
    </source>
</evidence>
<dbReference type="FunFam" id="3.40.50.300:FF:000424">
    <property type="entry name" value="Structural maintenance of chromosomes 3"/>
    <property type="match status" value="1"/>
</dbReference>
<dbReference type="InterPro" id="IPR001206">
    <property type="entry name" value="Diacylglycerol_kinase_cat_dom"/>
</dbReference>
<dbReference type="OrthoDB" id="431497at2759"/>
<comment type="subcellular location">
    <subcellularLocation>
        <location evidence="1">Nucleus</location>
    </subcellularLocation>
</comment>
<dbReference type="CDD" id="cd03272">
    <property type="entry name" value="ABC_SMC3_euk"/>
    <property type="match status" value="1"/>
</dbReference>
<dbReference type="Gene3D" id="3.40.50.10330">
    <property type="entry name" value="Probable inorganic polyphosphate/atp-NAD kinase, domain 1"/>
    <property type="match status" value="1"/>
</dbReference>
<feature type="coiled-coil region" evidence="8">
    <location>
        <begin position="734"/>
        <end position="796"/>
    </location>
</feature>
<dbReference type="GO" id="GO:0005634">
    <property type="term" value="C:nucleus"/>
    <property type="evidence" value="ECO:0007669"/>
    <property type="project" value="UniProtKB-SubCell"/>
</dbReference>
<evidence type="ECO:0000256" key="7">
    <source>
        <dbReference type="ARBA" id="ARBA00023306"/>
    </source>
</evidence>
<dbReference type="Gene3D" id="3.40.50.300">
    <property type="entry name" value="P-loop containing nucleotide triphosphate hydrolases"/>
    <property type="match status" value="2"/>
</dbReference>
<name>M9MFK2_PSEA3</name>
<dbReference type="InterPro" id="IPR036277">
    <property type="entry name" value="SMC_hinge_sf"/>
</dbReference>
<evidence type="ECO:0000256" key="4">
    <source>
        <dbReference type="ARBA" id="ARBA00022776"/>
    </source>
</evidence>
<evidence type="ECO:0000256" key="1">
    <source>
        <dbReference type="ARBA" id="ARBA00004123"/>
    </source>
</evidence>
<evidence type="ECO:0000313" key="10">
    <source>
        <dbReference type="EMBL" id="GAC74402.1"/>
    </source>
</evidence>
<evidence type="ECO:0000256" key="6">
    <source>
        <dbReference type="ARBA" id="ARBA00023242"/>
    </source>
</evidence>
<dbReference type="GO" id="GO:0007059">
    <property type="term" value="P:chromosome segregation"/>
    <property type="evidence" value="ECO:0007669"/>
    <property type="project" value="UniProtKB-ARBA"/>
</dbReference>
<keyword evidence="4" id="KW-0498">Mitosis</keyword>
<keyword evidence="7" id="KW-0131">Cell cycle</keyword>
<dbReference type="GO" id="GO:0016301">
    <property type="term" value="F:kinase activity"/>
    <property type="evidence" value="ECO:0007669"/>
    <property type="project" value="InterPro"/>
</dbReference>
<evidence type="ECO:0000256" key="2">
    <source>
        <dbReference type="ARBA" id="ARBA00005917"/>
    </source>
</evidence>
<evidence type="ECO:0000256" key="3">
    <source>
        <dbReference type="ARBA" id="ARBA00022618"/>
    </source>
</evidence>
<evidence type="ECO:0000259" key="9">
    <source>
        <dbReference type="PROSITE" id="PS50146"/>
    </source>
</evidence>
<dbReference type="InterPro" id="IPR027417">
    <property type="entry name" value="P-loop_NTPase"/>
</dbReference>
<dbReference type="InterPro" id="IPR041741">
    <property type="entry name" value="SMC3_ABC_euk"/>
</dbReference>
<dbReference type="EMBL" id="DF196777">
    <property type="protein sequence ID" value="GAC74402.1"/>
    <property type="molecule type" value="Genomic_DNA"/>
</dbReference>
<dbReference type="GO" id="GO:0051276">
    <property type="term" value="P:chromosome organization"/>
    <property type="evidence" value="ECO:0007669"/>
    <property type="project" value="InterPro"/>
</dbReference>
<keyword evidence="5 8" id="KW-0175">Coiled coil</keyword>
<keyword evidence="3" id="KW-0132">Cell division</keyword>
<gene>
    <name evidence="10" type="ORF">PANT_11c00042</name>
</gene>
<dbReference type="InterPro" id="IPR016064">
    <property type="entry name" value="NAD/diacylglycerol_kinase_sf"/>
</dbReference>
<dbReference type="GO" id="GO:0016887">
    <property type="term" value="F:ATP hydrolysis activity"/>
    <property type="evidence" value="ECO:0007669"/>
    <property type="project" value="InterPro"/>
</dbReference>
<feature type="coiled-coil region" evidence="8">
    <location>
        <begin position="191"/>
        <end position="250"/>
    </location>
</feature>
<feature type="coiled-coil region" evidence="8">
    <location>
        <begin position="408"/>
        <end position="505"/>
    </location>
</feature>
<keyword evidence="6" id="KW-0539">Nucleus</keyword>
<dbReference type="Pfam" id="PF06470">
    <property type="entry name" value="SMC_hinge"/>
    <property type="match status" value="1"/>
</dbReference>
<dbReference type="InterPro" id="IPR010935">
    <property type="entry name" value="SMC_hinge"/>
</dbReference>
<dbReference type="STRING" id="1151754.M9MFK2"/>
<dbReference type="Pfam" id="PF00781">
    <property type="entry name" value="DAGK_cat"/>
    <property type="match status" value="1"/>
</dbReference>
<feature type="coiled-coil region" evidence="8">
    <location>
        <begin position="293"/>
        <end position="320"/>
    </location>
</feature>
<dbReference type="Proteomes" id="UP000011976">
    <property type="component" value="Unassembled WGS sequence"/>
</dbReference>
<dbReference type="InterPro" id="IPR017438">
    <property type="entry name" value="ATP-NAD_kinase_N"/>
</dbReference>
<dbReference type="FunFam" id="3.40.50.300:FF:000370">
    <property type="entry name" value="Structural maintenance of chromosomes 3"/>
    <property type="match status" value="1"/>
</dbReference>
<reference evidence="11" key="1">
    <citation type="journal article" date="2013" name="Genome Announc.">
        <title>Genome sequence of the basidiomycetous yeast Pseudozyma antarctica T-34, a producer of the glycolipid biosurfactants mannosylerythritol lipids.</title>
        <authorList>
            <person name="Morita T."/>
            <person name="Koike H."/>
            <person name="Koyama Y."/>
            <person name="Hagiwara H."/>
            <person name="Ito E."/>
            <person name="Fukuoka T."/>
            <person name="Imura T."/>
            <person name="Machida M."/>
            <person name="Kitamoto D."/>
        </authorList>
    </citation>
    <scope>NUCLEOTIDE SEQUENCE [LARGE SCALE GENOMIC DNA]</scope>
    <source>
        <strain evidence="11">T-34</strain>
    </source>
</reference>
<dbReference type="GO" id="GO:0005694">
    <property type="term" value="C:chromosome"/>
    <property type="evidence" value="ECO:0007669"/>
    <property type="project" value="InterPro"/>
</dbReference>
<dbReference type="InterPro" id="IPR003395">
    <property type="entry name" value="RecF/RecN/SMC_N"/>
</dbReference>
<dbReference type="Pfam" id="PF02463">
    <property type="entry name" value="SMC_N"/>
    <property type="match status" value="1"/>
</dbReference>
<dbReference type="GO" id="GO:0051301">
    <property type="term" value="P:cell division"/>
    <property type="evidence" value="ECO:0007669"/>
    <property type="project" value="UniProtKB-KW"/>
</dbReference>